<dbReference type="AlphaFoldDB" id="A0A5C6AEZ0"/>
<gene>
    <name evidence="1" type="ORF">Pla108_19070</name>
</gene>
<comment type="caution">
    <text evidence="1">The sequence shown here is derived from an EMBL/GenBank/DDBJ whole genome shotgun (WGS) entry which is preliminary data.</text>
</comment>
<reference evidence="1 2" key="1">
    <citation type="submission" date="2019-02" db="EMBL/GenBank/DDBJ databases">
        <title>Deep-cultivation of Planctomycetes and their phenomic and genomic characterization uncovers novel biology.</title>
        <authorList>
            <person name="Wiegand S."/>
            <person name="Jogler M."/>
            <person name="Boedeker C."/>
            <person name="Pinto D."/>
            <person name="Vollmers J."/>
            <person name="Rivas-Marin E."/>
            <person name="Kohn T."/>
            <person name="Peeters S.H."/>
            <person name="Heuer A."/>
            <person name="Rast P."/>
            <person name="Oberbeckmann S."/>
            <person name="Bunk B."/>
            <person name="Jeske O."/>
            <person name="Meyerdierks A."/>
            <person name="Storesund J.E."/>
            <person name="Kallscheuer N."/>
            <person name="Luecker S."/>
            <person name="Lage O.M."/>
            <person name="Pohl T."/>
            <person name="Merkel B.J."/>
            <person name="Hornburger P."/>
            <person name="Mueller R.-W."/>
            <person name="Bruemmer F."/>
            <person name="Labrenz M."/>
            <person name="Spormann A.M."/>
            <person name="Op Den Camp H."/>
            <person name="Overmann J."/>
            <person name="Amann R."/>
            <person name="Jetten M.S.M."/>
            <person name="Mascher T."/>
            <person name="Medema M.H."/>
            <person name="Devos D.P."/>
            <person name="Kaster A.-K."/>
            <person name="Ovreas L."/>
            <person name="Rohde M."/>
            <person name="Galperin M.Y."/>
            <person name="Jogler C."/>
        </authorList>
    </citation>
    <scope>NUCLEOTIDE SEQUENCE [LARGE SCALE GENOMIC DNA]</scope>
    <source>
        <strain evidence="1 2">Pla108</strain>
    </source>
</reference>
<evidence type="ECO:0000313" key="1">
    <source>
        <dbReference type="EMBL" id="TWT97755.1"/>
    </source>
</evidence>
<dbReference type="GO" id="GO:0016989">
    <property type="term" value="F:sigma factor antagonist activity"/>
    <property type="evidence" value="ECO:0007669"/>
    <property type="project" value="TreeGrafter"/>
</dbReference>
<accession>A0A5C6AEZ0</accession>
<dbReference type="PANTHER" id="PTHR30273:SF2">
    <property type="entry name" value="PROTEIN FECR"/>
    <property type="match status" value="1"/>
</dbReference>
<dbReference type="InterPro" id="IPR012373">
    <property type="entry name" value="Ferrdict_sens_TM"/>
</dbReference>
<proteinExistence type="predicted"/>
<keyword evidence="2" id="KW-1185">Reference proteome</keyword>
<name>A0A5C6AEZ0_9BACT</name>
<dbReference type="PANTHER" id="PTHR30273">
    <property type="entry name" value="PERIPLASMIC SIGNAL SENSOR AND SIGMA FACTOR ACTIVATOR FECR-RELATED"/>
    <property type="match status" value="1"/>
</dbReference>
<dbReference type="EMBL" id="SJPR01000002">
    <property type="protein sequence ID" value="TWT97755.1"/>
    <property type="molecule type" value="Genomic_DNA"/>
</dbReference>
<sequence>MPQDQPLHDLVDALSDRSINDEQITELNRRLETDPDCRRGYLNLMRIEAELGALHQPLASLSFDDGTALVDQARRPPAPKSAFSHTNRSTRFLQMMGALAASVAITAVCSSWITYEGVKGKGPLASLLTDPHSDSSAPTTVARVAATRNCRWSGDSSELGFGADVTGGQLLELETGFAELTFAGGARVVLEGPAAFRIADADTIQLYSGRIAAAIPTETVGFSVRTPRLVIAESGAQYGVVAGLHGADEVHVFEGAVEAKAVDGQGHVMGVVNLASLEAARFRTTNHRFARLAADDEGFVRSLETRTGPGEGLLAFDNFAYPTGPVAWQNGGFGWVGPWADLEASPSEMSGAAPSNGVVRGSITAGDLVALGNRFVQSGNANRVRRVLSTSLGGVFDAAGLVENIDGLRLIGRNSSTVYISFLQRVSKTDDVYYGFELHRGDGNFNRVLCIGNGADGNGYGVSTSFKIGAEKHFESLGDENEAVNFFVVRIDFGQDDHDTATVYRNPISLQDESSCVATAKLQGMFAFDRVSLGNFEGSKLHEVDEVRIGTDFRAVTARNVASWSDSEDGGLADAGPNYWPLPLLSLR</sequence>
<organism evidence="1 2">
    <name type="scientific">Botrimarina colliarenosi</name>
    <dbReference type="NCBI Taxonomy" id="2528001"/>
    <lineage>
        <taxon>Bacteria</taxon>
        <taxon>Pseudomonadati</taxon>
        <taxon>Planctomycetota</taxon>
        <taxon>Planctomycetia</taxon>
        <taxon>Pirellulales</taxon>
        <taxon>Lacipirellulaceae</taxon>
        <taxon>Botrimarina</taxon>
    </lineage>
</organism>
<dbReference type="OrthoDB" id="255678at2"/>
<protein>
    <submittedName>
        <fullName evidence="1">FecR protein</fullName>
    </submittedName>
</protein>
<dbReference type="Proteomes" id="UP000317421">
    <property type="component" value="Unassembled WGS sequence"/>
</dbReference>
<dbReference type="RefSeq" id="WP_146444662.1">
    <property type="nucleotide sequence ID" value="NZ_SJPR01000002.1"/>
</dbReference>
<evidence type="ECO:0000313" key="2">
    <source>
        <dbReference type="Proteomes" id="UP000317421"/>
    </source>
</evidence>